<protein>
    <submittedName>
        <fullName evidence="1">Uncharacterized protein</fullName>
    </submittedName>
</protein>
<sequence>MPLLVGTGWALEWLSGQREGSCPWSHIPCTTTPPPRPRGEPQRVVCRVRKEGVGTRAPPGEASGDGELQLQWLWVVESVPSLTAAGRRARAPWAGLAFLRARLPCRHSGLVGLGPHRSLFGYSAPLPQPLGCCSLGLPWGSATLAAICAQLPERQRAAWGRWEVTPAAREMLGAGEGES</sequence>
<dbReference type="Proteomes" id="UP001176941">
    <property type="component" value="Chromosome 15"/>
</dbReference>
<gene>
    <name evidence="1" type="ORF">MRATA1EN1_LOCUS6232</name>
</gene>
<evidence type="ECO:0000313" key="2">
    <source>
        <dbReference type="Proteomes" id="UP001176941"/>
    </source>
</evidence>
<proteinExistence type="predicted"/>
<accession>A0ABN8Y6R0</accession>
<organism evidence="1 2">
    <name type="scientific">Rangifer tarandus platyrhynchus</name>
    <name type="common">Svalbard reindeer</name>
    <dbReference type="NCBI Taxonomy" id="3082113"/>
    <lineage>
        <taxon>Eukaryota</taxon>
        <taxon>Metazoa</taxon>
        <taxon>Chordata</taxon>
        <taxon>Craniata</taxon>
        <taxon>Vertebrata</taxon>
        <taxon>Euteleostomi</taxon>
        <taxon>Mammalia</taxon>
        <taxon>Eutheria</taxon>
        <taxon>Laurasiatheria</taxon>
        <taxon>Artiodactyla</taxon>
        <taxon>Ruminantia</taxon>
        <taxon>Pecora</taxon>
        <taxon>Cervidae</taxon>
        <taxon>Odocoileinae</taxon>
        <taxon>Rangifer</taxon>
    </lineage>
</organism>
<keyword evidence="2" id="KW-1185">Reference proteome</keyword>
<evidence type="ECO:0000313" key="1">
    <source>
        <dbReference type="EMBL" id="CAI9157270.1"/>
    </source>
</evidence>
<reference evidence="1" key="1">
    <citation type="submission" date="2023-04" db="EMBL/GenBank/DDBJ databases">
        <authorList>
            <consortium name="ELIXIR-Norway"/>
        </authorList>
    </citation>
    <scope>NUCLEOTIDE SEQUENCE [LARGE SCALE GENOMIC DNA]</scope>
</reference>
<dbReference type="EMBL" id="OX459951">
    <property type="protein sequence ID" value="CAI9157270.1"/>
    <property type="molecule type" value="Genomic_DNA"/>
</dbReference>
<name>A0ABN8Y6R0_RANTA</name>